<sequence>MKTVKEALNLNDQGRQGRSPKARHRETHPRSCPPLQALILQQLPYPSLRLRVDTGGDRPEHVKYQQSLKSLGQNIYHPFQSRLEWEFARWAKFRGPSSTAVSELLGIEGVVEKLGLSFKNSCELNQRINEDLPGRPQFLRRNIEVGGEIFEVYFRDVEACIHALFADPRLAPHLKHAPEKHFADEEKVVRIYHDIHTGEWWWSTQELLDADVGPGRTIIPIIISSDKTQLTLFRNKAAYPLYMTIRNIPKELRRKPSFRAYHACLECILRPLQPAGKEGMEVSDGLGMVRCCHPIFATFIGDYPEQVLVTGVITGDCVKCPIPKDQLGDPHSDPGGRSLKTMLDLLDDFDNVGGSYVQFSQGCKDAWLKPIVAPFWANLTYAHMYRSITPDVLHQLYQGVMKHMVGWLVEVYGVAEINARCRQLPPNHNIRLFMKGISSLSRVTGQEHASICQFLLALVIDAVPVCHSPNTANTRHRLLKSLRGLLDLFFLAQYPIHTTVTLRLMDDALARFHADKDVFIKLGVRSHFNIPKLHFAIHYVHLIKLFRTTDNFNTEYTERLHIDLAKDTYAATNRKDEYPQMSVWLTRREKMSCHAEYVSWRLAGSPRLVQATSMIPGMYLHRRMHMAKHPSVQGVYLEDIKSTYGATHFRAALARYIVSTNDPDISQTALEARIRHLRLPFCKVPVGHHIKWLQDDVYTGKISTVDSVHSRALQETMRGSLPARFDTILVDEGTGGERGLSGRRMGRVRVIFSIPDNSIWELFNEGVNVLYHFAYIDWFTPFKPAPEPHHGLYKISYSRLHDGSNLLSIIPIANIFRSIHLFPSFGRAAPMSWSSDQVLDQCKAFFLNPFTDRHLFQSLM</sequence>
<feature type="compositionally biased region" description="Basic residues" evidence="1">
    <location>
        <begin position="18"/>
        <end position="27"/>
    </location>
</feature>
<keyword evidence="3" id="KW-1185">Reference proteome</keyword>
<dbReference type="EMBL" id="QPFP01000230">
    <property type="protein sequence ID" value="TEB18734.1"/>
    <property type="molecule type" value="Genomic_DNA"/>
</dbReference>
<dbReference type="InterPro" id="IPR041078">
    <property type="entry name" value="Plavaka"/>
</dbReference>
<dbReference type="Pfam" id="PF18759">
    <property type="entry name" value="Plavaka"/>
    <property type="match status" value="1"/>
</dbReference>
<proteinExistence type="predicted"/>
<dbReference type="AlphaFoldDB" id="A0A4Y7SAW5"/>
<reference evidence="2 3" key="1">
    <citation type="journal article" date="2019" name="Nat. Ecol. Evol.">
        <title>Megaphylogeny resolves global patterns of mushroom evolution.</title>
        <authorList>
            <person name="Varga T."/>
            <person name="Krizsan K."/>
            <person name="Foldi C."/>
            <person name="Dima B."/>
            <person name="Sanchez-Garcia M."/>
            <person name="Sanchez-Ramirez S."/>
            <person name="Szollosi G.J."/>
            <person name="Szarkandi J.G."/>
            <person name="Papp V."/>
            <person name="Albert L."/>
            <person name="Andreopoulos W."/>
            <person name="Angelini C."/>
            <person name="Antonin V."/>
            <person name="Barry K.W."/>
            <person name="Bougher N.L."/>
            <person name="Buchanan P."/>
            <person name="Buyck B."/>
            <person name="Bense V."/>
            <person name="Catcheside P."/>
            <person name="Chovatia M."/>
            <person name="Cooper J."/>
            <person name="Damon W."/>
            <person name="Desjardin D."/>
            <person name="Finy P."/>
            <person name="Geml J."/>
            <person name="Haridas S."/>
            <person name="Hughes K."/>
            <person name="Justo A."/>
            <person name="Karasinski D."/>
            <person name="Kautmanova I."/>
            <person name="Kiss B."/>
            <person name="Kocsube S."/>
            <person name="Kotiranta H."/>
            <person name="LaButti K.M."/>
            <person name="Lechner B.E."/>
            <person name="Liimatainen K."/>
            <person name="Lipzen A."/>
            <person name="Lukacs Z."/>
            <person name="Mihaltcheva S."/>
            <person name="Morgado L.N."/>
            <person name="Niskanen T."/>
            <person name="Noordeloos M.E."/>
            <person name="Ohm R.A."/>
            <person name="Ortiz-Santana B."/>
            <person name="Ovrebo C."/>
            <person name="Racz N."/>
            <person name="Riley R."/>
            <person name="Savchenko A."/>
            <person name="Shiryaev A."/>
            <person name="Soop K."/>
            <person name="Spirin V."/>
            <person name="Szebenyi C."/>
            <person name="Tomsovsky M."/>
            <person name="Tulloss R.E."/>
            <person name="Uehling J."/>
            <person name="Grigoriev I.V."/>
            <person name="Vagvolgyi C."/>
            <person name="Papp T."/>
            <person name="Martin F.M."/>
            <person name="Miettinen O."/>
            <person name="Hibbett D.S."/>
            <person name="Nagy L.G."/>
        </authorList>
    </citation>
    <scope>NUCLEOTIDE SEQUENCE [LARGE SCALE GENOMIC DNA]</scope>
    <source>
        <strain evidence="2 3">FP101781</strain>
    </source>
</reference>
<feature type="region of interest" description="Disordered" evidence="1">
    <location>
        <begin position="1"/>
        <end position="30"/>
    </location>
</feature>
<comment type="caution">
    <text evidence="2">The sequence shown here is derived from an EMBL/GenBank/DDBJ whole genome shotgun (WGS) entry which is preliminary data.</text>
</comment>
<gene>
    <name evidence="2" type="ORF">FA13DRAFT_1758436</name>
</gene>
<dbReference type="OrthoDB" id="2576233at2759"/>
<organism evidence="2 3">
    <name type="scientific">Coprinellus micaceus</name>
    <name type="common">Glistening ink-cap mushroom</name>
    <name type="synonym">Coprinus micaceus</name>
    <dbReference type="NCBI Taxonomy" id="71717"/>
    <lineage>
        <taxon>Eukaryota</taxon>
        <taxon>Fungi</taxon>
        <taxon>Dikarya</taxon>
        <taxon>Basidiomycota</taxon>
        <taxon>Agaricomycotina</taxon>
        <taxon>Agaricomycetes</taxon>
        <taxon>Agaricomycetidae</taxon>
        <taxon>Agaricales</taxon>
        <taxon>Agaricineae</taxon>
        <taxon>Psathyrellaceae</taxon>
        <taxon>Coprinellus</taxon>
    </lineage>
</organism>
<protein>
    <submittedName>
        <fullName evidence="2">Uncharacterized protein</fullName>
    </submittedName>
</protein>
<evidence type="ECO:0000313" key="3">
    <source>
        <dbReference type="Proteomes" id="UP000298030"/>
    </source>
</evidence>
<dbReference type="Proteomes" id="UP000298030">
    <property type="component" value="Unassembled WGS sequence"/>
</dbReference>
<accession>A0A4Y7SAW5</accession>
<evidence type="ECO:0000256" key="1">
    <source>
        <dbReference type="SAM" id="MobiDB-lite"/>
    </source>
</evidence>
<dbReference type="STRING" id="71717.A0A4Y7SAW5"/>
<evidence type="ECO:0000313" key="2">
    <source>
        <dbReference type="EMBL" id="TEB18734.1"/>
    </source>
</evidence>
<name>A0A4Y7SAW5_COPMI</name>